<organism evidence="2 3">
    <name type="scientific">Pseudoclavibacter endophyticus</name>
    <dbReference type="NCBI Taxonomy" id="1778590"/>
    <lineage>
        <taxon>Bacteria</taxon>
        <taxon>Bacillati</taxon>
        <taxon>Actinomycetota</taxon>
        <taxon>Actinomycetes</taxon>
        <taxon>Micrococcales</taxon>
        <taxon>Microbacteriaceae</taxon>
        <taxon>Pseudoclavibacter</taxon>
    </lineage>
</organism>
<protein>
    <recommendedName>
        <fullName evidence="4">FHA domain-containing protein</fullName>
    </recommendedName>
</protein>
<evidence type="ECO:0008006" key="4">
    <source>
        <dbReference type="Google" id="ProtNLM"/>
    </source>
</evidence>
<feature type="region of interest" description="Disordered" evidence="1">
    <location>
        <begin position="242"/>
        <end position="263"/>
    </location>
</feature>
<dbReference type="OrthoDB" id="5000691at2"/>
<proteinExistence type="predicted"/>
<comment type="caution">
    <text evidence="2">The sequence shown here is derived from an EMBL/GenBank/DDBJ whole genome shotgun (WGS) entry which is preliminary data.</text>
</comment>
<evidence type="ECO:0000313" key="2">
    <source>
        <dbReference type="EMBL" id="KAB1650485.1"/>
    </source>
</evidence>
<reference evidence="2 3" key="1">
    <citation type="submission" date="2019-09" db="EMBL/GenBank/DDBJ databases">
        <title>Phylogeny of genus Pseudoclavibacter and closely related genus.</title>
        <authorList>
            <person name="Li Y."/>
        </authorList>
    </citation>
    <scope>NUCLEOTIDE SEQUENCE [LARGE SCALE GENOMIC DNA]</scope>
    <source>
        <strain evidence="2 3">EGI 60007</strain>
    </source>
</reference>
<gene>
    <name evidence="2" type="ORF">F8O04_03090</name>
</gene>
<dbReference type="EMBL" id="WBJY01000001">
    <property type="protein sequence ID" value="KAB1650485.1"/>
    <property type="molecule type" value="Genomic_DNA"/>
</dbReference>
<evidence type="ECO:0000256" key="1">
    <source>
        <dbReference type="SAM" id="MobiDB-lite"/>
    </source>
</evidence>
<dbReference type="Proteomes" id="UP000431744">
    <property type="component" value="Unassembled WGS sequence"/>
</dbReference>
<sequence>MGAEGAGVADAPIEVEFVGELYEIEPGDDFTIGRDADLIIDENPYLHRKFLLLRFEFGMWWLMNVGSVLSATVTDESGQVQSWLAPGAKLPIVFQNLNVMFSAGSTTYDFTIHAKTDYFNTSHVNTSPDGNTTRDAVHLTTSQRQLIVALCEDVLRQAVPGRGEIPASNDAAERLGWSMTTFNRKLDNVCEKLDKMGVTGLRGGRGKLATNRRARLVEYAISTRLVSADDLVLLDDVDAERTKQRAAAPAAPAADRAPSRGGA</sequence>
<name>A0A6H9WUW3_9MICO</name>
<keyword evidence="3" id="KW-1185">Reference proteome</keyword>
<feature type="compositionally biased region" description="Low complexity" evidence="1">
    <location>
        <begin position="245"/>
        <end position="263"/>
    </location>
</feature>
<evidence type="ECO:0000313" key="3">
    <source>
        <dbReference type="Proteomes" id="UP000431744"/>
    </source>
</evidence>
<accession>A0A6H9WUW3</accession>
<dbReference type="AlphaFoldDB" id="A0A6H9WUW3"/>